<sequence>FLFSVSIYGSLDPNYQIPELGISLKEAFEGKLLIVLDDTFSPLAGSIAKMEPSRMLPNGPQTSGFNQSTRWLLVGSTDAAINQALNSHYTAAPNDVRIFDSSSDYQRFLKDELKKEQSQGSTESIIRESIVKIKMKSKSPNSTYISFRLRWQKKAETTAKSVQSFLEKNDPLRQYVVEVQSYPSGKEYGSMRIRRGYNRTFNSTIVLKDPTKTPSLDDLGAALAILKALPLKTLHLVFASAILTDDALLVDAAIDVYTQHLICIKALDDVSLAFPSLHEVTYNSTLSQAANSNRDFRVQSLSKLVAHLDCVANSRDLRFHLPGSLRYIVRKTLLAMMKTLKSEWADRISNKEVDSEADALKKKVLGHLKETHGAFGRTRTADRFRKGMLHVCSARNKEKYAQPGYSGYAPRLCAMETDEYKKKSRAIAPCKNIVNEADCEAMREAVRNQKAMADDLLLLIQSARDHFGVDNEREVAINV</sequence>
<organism evidence="1 2">
    <name type="scientific">Thalassiosira oceanica</name>
    <name type="common">Marine diatom</name>
    <dbReference type="NCBI Taxonomy" id="159749"/>
    <lineage>
        <taxon>Eukaryota</taxon>
        <taxon>Sar</taxon>
        <taxon>Stramenopiles</taxon>
        <taxon>Ochrophyta</taxon>
        <taxon>Bacillariophyta</taxon>
        <taxon>Coscinodiscophyceae</taxon>
        <taxon>Thalassiosirophycidae</taxon>
        <taxon>Thalassiosirales</taxon>
        <taxon>Thalassiosiraceae</taxon>
        <taxon>Thalassiosira</taxon>
    </lineage>
</organism>
<feature type="non-terminal residue" evidence="1">
    <location>
        <position position="1"/>
    </location>
</feature>
<gene>
    <name evidence="1" type="ORF">THAOC_36485</name>
</gene>
<dbReference type="Proteomes" id="UP000266841">
    <property type="component" value="Unassembled WGS sequence"/>
</dbReference>
<protein>
    <submittedName>
        <fullName evidence="1">Uncharacterized protein</fullName>
    </submittedName>
</protein>
<dbReference type="EMBL" id="AGNL01049026">
    <property type="protein sequence ID" value="EJK44937.1"/>
    <property type="molecule type" value="Genomic_DNA"/>
</dbReference>
<comment type="caution">
    <text evidence="1">The sequence shown here is derived from an EMBL/GenBank/DDBJ whole genome shotgun (WGS) entry which is preliminary data.</text>
</comment>
<reference evidence="1 2" key="1">
    <citation type="journal article" date="2012" name="Genome Biol.">
        <title>Genome and low-iron response of an oceanic diatom adapted to chronic iron limitation.</title>
        <authorList>
            <person name="Lommer M."/>
            <person name="Specht M."/>
            <person name="Roy A.S."/>
            <person name="Kraemer L."/>
            <person name="Andreson R."/>
            <person name="Gutowska M.A."/>
            <person name="Wolf J."/>
            <person name="Bergner S.V."/>
            <person name="Schilhabel M.B."/>
            <person name="Klostermeier U.C."/>
            <person name="Beiko R.G."/>
            <person name="Rosenstiel P."/>
            <person name="Hippler M."/>
            <person name="Laroche J."/>
        </authorList>
    </citation>
    <scope>NUCLEOTIDE SEQUENCE [LARGE SCALE GENOMIC DNA]</scope>
    <source>
        <strain evidence="1 2">CCMP1005</strain>
    </source>
</reference>
<proteinExistence type="predicted"/>
<accession>K0REG1</accession>
<evidence type="ECO:0000313" key="2">
    <source>
        <dbReference type="Proteomes" id="UP000266841"/>
    </source>
</evidence>
<keyword evidence="2" id="KW-1185">Reference proteome</keyword>
<name>K0REG1_THAOC</name>
<evidence type="ECO:0000313" key="1">
    <source>
        <dbReference type="EMBL" id="EJK44937.1"/>
    </source>
</evidence>
<dbReference type="AlphaFoldDB" id="K0REG1"/>